<keyword evidence="8 9" id="KW-0472">Membrane</keyword>
<name>A0A196S3K2_BLAHN</name>
<dbReference type="AlphaFoldDB" id="A0A196S3K2"/>
<evidence type="ECO:0000313" key="11">
    <source>
        <dbReference type="Proteomes" id="UP000078348"/>
    </source>
</evidence>
<dbReference type="OrthoDB" id="6608471at2759"/>
<keyword evidence="4 9" id="KW-0812">Transmembrane</keyword>
<evidence type="ECO:0000256" key="3">
    <source>
        <dbReference type="ARBA" id="ARBA00022448"/>
    </source>
</evidence>
<dbReference type="Proteomes" id="UP000078348">
    <property type="component" value="Unassembled WGS sequence"/>
</dbReference>
<dbReference type="PANTHER" id="PTHR11153">
    <property type="entry name" value="SIDEROFLEXIN"/>
    <property type="match status" value="1"/>
</dbReference>
<feature type="transmembrane region" description="Helical" evidence="9">
    <location>
        <begin position="143"/>
        <end position="161"/>
    </location>
</feature>
<evidence type="ECO:0000256" key="7">
    <source>
        <dbReference type="ARBA" id="ARBA00023128"/>
    </source>
</evidence>
<keyword evidence="3" id="KW-0813">Transport</keyword>
<evidence type="ECO:0000256" key="4">
    <source>
        <dbReference type="ARBA" id="ARBA00022692"/>
    </source>
</evidence>
<organism evidence="10 11">
    <name type="scientific">Blastocystis sp. subtype 1 (strain ATCC 50177 / NandII)</name>
    <dbReference type="NCBI Taxonomy" id="478820"/>
    <lineage>
        <taxon>Eukaryota</taxon>
        <taxon>Sar</taxon>
        <taxon>Stramenopiles</taxon>
        <taxon>Bigyra</taxon>
        <taxon>Opalozoa</taxon>
        <taxon>Opalinata</taxon>
        <taxon>Blastocystidae</taxon>
        <taxon>Blastocystis</taxon>
    </lineage>
</organism>
<proteinExistence type="inferred from homology"/>
<evidence type="ECO:0000256" key="6">
    <source>
        <dbReference type="ARBA" id="ARBA00022989"/>
    </source>
</evidence>
<dbReference type="EMBL" id="LXWW01000580">
    <property type="protein sequence ID" value="OAO11733.1"/>
    <property type="molecule type" value="Genomic_DNA"/>
</dbReference>
<sequence>MKEYPAFTLDKGLYDETTYWGRVKYNMIRCDFRKVILGQKAHDEAVAKIESWKRGENKYTDAELWNARNIIESMEHPQTKQIINPIGRMSCFVPANIPIQIGMLLAPPTTFNVILWQWINQSYNAIFNYSNRNTSTESNNMDILKAYCSATVVSVAVALAGNKLVAKMGGGGLLGKCIPWFAVACAGAANVYLMRFKETRTGITVTDKEGNALGVSKKAGTKAVNLTALTRVILPTPVLLLPPFIIDGLKKIHCVPSGKWGNIITQLVVCTACLWGAMPLAIAAFTAIQPLAVSKLEPDLRAQLEKSGYNDANVYFDRGV</sequence>
<dbReference type="GO" id="GO:0006865">
    <property type="term" value="P:amino acid transport"/>
    <property type="evidence" value="ECO:0007669"/>
    <property type="project" value="UniProtKB-KW"/>
</dbReference>
<evidence type="ECO:0000256" key="8">
    <source>
        <dbReference type="ARBA" id="ARBA00023136"/>
    </source>
</evidence>
<dbReference type="Pfam" id="PF03820">
    <property type="entry name" value="SFXNs"/>
    <property type="match status" value="1"/>
</dbReference>
<protein>
    <submittedName>
        <fullName evidence="10">Mitochondrial Tricarboxylate Carrier Family</fullName>
    </submittedName>
</protein>
<feature type="transmembrane region" description="Helical" evidence="9">
    <location>
        <begin position="267"/>
        <end position="288"/>
    </location>
</feature>
<dbReference type="PANTHER" id="PTHR11153:SF6">
    <property type="entry name" value="SIDEROFLEXIN-5"/>
    <property type="match status" value="1"/>
</dbReference>
<keyword evidence="6 9" id="KW-1133">Transmembrane helix</keyword>
<accession>A0A196S3K2</accession>
<dbReference type="GO" id="GO:0005743">
    <property type="term" value="C:mitochondrial inner membrane"/>
    <property type="evidence" value="ECO:0007669"/>
    <property type="project" value="TreeGrafter"/>
</dbReference>
<dbReference type="InterPro" id="IPR004686">
    <property type="entry name" value="Mtc"/>
</dbReference>
<evidence type="ECO:0000256" key="2">
    <source>
        <dbReference type="ARBA" id="ARBA00005974"/>
    </source>
</evidence>
<dbReference type="GO" id="GO:0015075">
    <property type="term" value="F:monoatomic ion transmembrane transporter activity"/>
    <property type="evidence" value="ECO:0007669"/>
    <property type="project" value="InterPro"/>
</dbReference>
<reference evidence="10 11" key="1">
    <citation type="submission" date="2016-05" db="EMBL/GenBank/DDBJ databases">
        <title>Nuclear genome of Blastocystis sp. subtype 1 NandII.</title>
        <authorList>
            <person name="Gentekaki E."/>
            <person name="Curtis B."/>
            <person name="Stairs C."/>
            <person name="Eme L."/>
            <person name="Herman E."/>
            <person name="Klimes V."/>
            <person name="Arias M.C."/>
            <person name="Elias M."/>
            <person name="Hilliou F."/>
            <person name="Klute M."/>
            <person name="Malik S.-B."/>
            <person name="Pightling A."/>
            <person name="Rachubinski R."/>
            <person name="Salas D."/>
            <person name="Schlacht A."/>
            <person name="Suga H."/>
            <person name="Archibald J."/>
            <person name="Ball S.G."/>
            <person name="Clark G."/>
            <person name="Dacks J."/>
            <person name="Van Der Giezen M."/>
            <person name="Tsaousis A."/>
            <person name="Roger A."/>
        </authorList>
    </citation>
    <scope>NUCLEOTIDE SEQUENCE [LARGE SCALE GENOMIC DNA]</scope>
    <source>
        <strain evidence="11">ATCC 50177 / NandII</strain>
    </source>
</reference>
<comment type="subcellular location">
    <subcellularLocation>
        <location evidence="1">Mitochondrion membrane</location>
        <topology evidence="1">Multi-pass membrane protein</topology>
    </subcellularLocation>
</comment>
<evidence type="ECO:0000313" key="10">
    <source>
        <dbReference type="EMBL" id="OAO11733.1"/>
    </source>
</evidence>
<evidence type="ECO:0000256" key="5">
    <source>
        <dbReference type="ARBA" id="ARBA00022970"/>
    </source>
</evidence>
<dbReference type="STRING" id="478820.A0A196S3K2"/>
<evidence type="ECO:0000256" key="1">
    <source>
        <dbReference type="ARBA" id="ARBA00004225"/>
    </source>
</evidence>
<feature type="transmembrane region" description="Helical" evidence="9">
    <location>
        <begin position="173"/>
        <end position="193"/>
    </location>
</feature>
<keyword evidence="11" id="KW-1185">Reference proteome</keyword>
<gene>
    <name evidence="10" type="ORF">AV274_6568</name>
</gene>
<comment type="caution">
    <text evidence="10">The sequence shown here is derived from an EMBL/GenBank/DDBJ whole genome shotgun (WGS) entry which is preliminary data.</text>
</comment>
<comment type="similarity">
    <text evidence="2">Belongs to the sideroflexin family.</text>
</comment>
<evidence type="ECO:0000256" key="9">
    <source>
        <dbReference type="SAM" id="Phobius"/>
    </source>
</evidence>
<dbReference type="GO" id="GO:1990542">
    <property type="term" value="P:mitochondrial transmembrane transport"/>
    <property type="evidence" value="ECO:0007669"/>
    <property type="project" value="TreeGrafter"/>
</dbReference>
<keyword evidence="7" id="KW-0496">Mitochondrion</keyword>
<keyword evidence="5" id="KW-0029">Amino-acid transport</keyword>